<gene>
    <name evidence="3" type="ORF">PHACADRAFT_211911</name>
</gene>
<evidence type="ECO:0000256" key="1">
    <source>
        <dbReference type="SAM" id="MobiDB-lite"/>
    </source>
</evidence>
<dbReference type="GeneID" id="18913167"/>
<dbReference type="InParanoid" id="K5WQP9"/>
<dbReference type="AlphaFoldDB" id="K5WQP9"/>
<dbReference type="InterPro" id="IPR010775">
    <property type="entry name" value="DUF1365"/>
</dbReference>
<evidence type="ECO:0000313" key="4">
    <source>
        <dbReference type="Proteomes" id="UP000008370"/>
    </source>
</evidence>
<evidence type="ECO:0000313" key="3">
    <source>
        <dbReference type="EMBL" id="EKM52692.1"/>
    </source>
</evidence>
<protein>
    <recommendedName>
        <fullName evidence="5">DUF1365-domain-containing protein</fullName>
    </recommendedName>
</protein>
<feature type="chain" id="PRO_5003885860" description="DUF1365-domain-containing protein" evidence="2">
    <location>
        <begin position="23"/>
        <end position="552"/>
    </location>
</feature>
<dbReference type="EMBL" id="JH930475">
    <property type="protein sequence ID" value="EKM52692.1"/>
    <property type="molecule type" value="Genomic_DNA"/>
</dbReference>
<reference evidence="3 4" key="1">
    <citation type="journal article" date="2012" name="BMC Genomics">
        <title>Comparative genomics of the white-rot fungi, Phanerochaete carnosa and P. chrysosporium, to elucidate the genetic basis of the distinct wood types they colonize.</title>
        <authorList>
            <person name="Suzuki H."/>
            <person name="MacDonald J."/>
            <person name="Syed K."/>
            <person name="Salamov A."/>
            <person name="Hori C."/>
            <person name="Aerts A."/>
            <person name="Henrissat B."/>
            <person name="Wiebenga A."/>
            <person name="vanKuyk P.A."/>
            <person name="Barry K."/>
            <person name="Lindquist E."/>
            <person name="LaButti K."/>
            <person name="Lapidus A."/>
            <person name="Lucas S."/>
            <person name="Coutinho P."/>
            <person name="Gong Y."/>
            <person name="Samejima M."/>
            <person name="Mahadevan R."/>
            <person name="Abou-Zaid M."/>
            <person name="de Vries R.P."/>
            <person name="Igarashi K."/>
            <person name="Yadav J.S."/>
            <person name="Grigoriev I.V."/>
            <person name="Master E.R."/>
        </authorList>
    </citation>
    <scope>NUCLEOTIDE SEQUENCE [LARGE SCALE GENOMIC DNA]</scope>
    <source>
        <strain evidence="3 4">HHB-10118-sp</strain>
    </source>
</reference>
<feature type="region of interest" description="Disordered" evidence="1">
    <location>
        <begin position="532"/>
        <end position="552"/>
    </location>
</feature>
<evidence type="ECO:0008006" key="5">
    <source>
        <dbReference type="Google" id="ProtNLM"/>
    </source>
</evidence>
<keyword evidence="4" id="KW-1185">Reference proteome</keyword>
<dbReference type="OrthoDB" id="3340520at2759"/>
<organism evidence="3 4">
    <name type="scientific">Phanerochaete carnosa (strain HHB-10118-sp)</name>
    <name type="common">White-rot fungus</name>
    <name type="synonym">Peniophora carnosa</name>
    <dbReference type="NCBI Taxonomy" id="650164"/>
    <lineage>
        <taxon>Eukaryota</taxon>
        <taxon>Fungi</taxon>
        <taxon>Dikarya</taxon>
        <taxon>Basidiomycota</taxon>
        <taxon>Agaricomycotina</taxon>
        <taxon>Agaricomycetes</taxon>
        <taxon>Polyporales</taxon>
        <taxon>Phanerochaetaceae</taxon>
        <taxon>Phanerochaete</taxon>
    </lineage>
</organism>
<dbReference type="Pfam" id="PF07103">
    <property type="entry name" value="DUF1365"/>
    <property type="match status" value="1"/>
</dbReference>
<accession>K5WQP9</accession>
<dbReference type="Proteomes" id="UP000008370">
    <property type="component" value="Unassembled WGS sequence"/>
</dbReference>
<dbReference type="PANTHER" id="PTHR33973">
    <property type="entry name" value="OS07G0153300 PROTEIN"/>
    <property type="match status" value="1"/>
</dbReference>
<dbReference type="PANTHER" id="PTHR33973:SF4">
    <property type="entry name" value="OS07G0153300 PROTEIN"/>
    <property type="match status" value="1"/>
</dbReference>
<dbReference type="KEGG" id="pco:PHACADRAFT_211911"/>
<name>K5WQP9_PHACS</name>
<proteinExistence type="predicted"/>
<feature type="signal peptide" evidence="2">
    <location>
        <begin position="1"/>
        <end position="22"/>
    </location>
</feature>
<sequence>MYHIALLILALALLAATILSWALPSPNNSAHKGYIVHNKVIHSRLLPKTASHTFTYPTLFFLVSLRALEAHALDLGGGWLFGYGGLYWRTTGLRSSAYLAEEQYKSSIVEKLKQVLGRHGLDPADLEDAWMLTMPSYLGFEGVNPLTVYFCYEHGGEPLAVVLEIHNTFGEKHVHVLSVGPTKDRSLPKGFTHQWTFPREFHVSPFNDRSGYYCVSVNMPIAPTSSVTDTPPPVPRVRVLLHTCTGRLEDSVGPVKLAAFLTPSACSPLASGNLLWSLLLQPLALVSSMPRILYQAWLLHYRKGLRVYARPDPFPATDGWAEETRRGGGVGWQPETWVEAFARRRVEVFLQRRARETSISVTLLAGNPAVPRKEFKPETTIKEPRHLTISYLSSVFFTAIFAAPSFAHARLLCQSSRCCHVSSEGLFRELFANTGSGGGQPPRGSATASQRLRMLLLPKHLRYSRLELVVPKQHPIEAVRRGPLSCTATNFVLLIYIISEWIEAWLYRTIGAAFVAGQEPWKFWGRAFGTVGSGEGSSEENDSEYILGSVQR</sequence>
<dbReference type="HOGENOM" id="CLU_016237_1_0_1"/>
<keyword evidence="2" id="KW-0732">Signal</keyword>
<evidence type="ECO:0000256" key="2">
    <source>
        <dbReference type="SAM" id="SignalP"/>
    </source>
</evidence>
<dbReference type="RefSeq" id="XP_007399032.1">
    <property type="nucleotide sequence ID" value="XM_007398970.1"/>
</dbReference>